<feature type="transmembrane region" description="Helical" evidence="12">
    <location>
        <begin position="496"/>
        <end position="516"/>
    </location>
</feature>
<keyword evidence="17" id="KW-1185">Reference proteome</keyword>
<keyword evidence="3 12" id="KW-0813">Transport</keyword>
<feature type="transmembrane region" description="Helical" evidence="12">
    <location>
        <begin position="345"/>
        <end position="366"/>
    </location>
</feature>
<feature type="transmembrane region" description="Helical" evidence="12">
    <location>
        <begin position="146"/>
        <end position="167"/>
    </location>
</feature>
<keyword evidence="6 12" id="KW-0812">Transmembrane</keyword>
<feature type="compositionally biased region" description="Low complexity" evidence="13">
    <location>
        <begin position="77"/>
        <end position="92"/>
    </location>
</feature>
<feature type="region of interest" description="Disordered" evidence="13">
    <location>
        <begin position="1"/>
        <end position="98"/>
    </location>
</feature>
<dbReference type="Pfam" id="PF22776">
    <property type="entry name" value="K_trans_C"/>
    <property type="match status" value="1"/>
</dbReference>
<evidence type="ECO:0000256" key="3">
    <source>
        <dbReference type="ARBA" id="ARBA00022448"/>
    </source>
</evidence>
<evidence type="ECO:0000256" key="5">
    <source>
        <dbReference type="ARBA" id="ARBA00022538"/>
    </source>
</evidence>
<feature type="transmembrane region" description="Helical" evidence="12">
    <location>
        <begin position="267"/>
        <end position="289"/>
    </location>
</feature>
<comment type="subcellular location">
    <subcellularLocation>
        <location evidence="12">Cell membrane</location>
        <topology evidence="12">Multi-pass membrane protein</topology>
    </subcellularLocation>
    <subcellularLocation>
        <location evidence="1">Membrane</location>
        <topology evidence="1">Multi-pass membrane protein</topology>
    </subcellularLocation>
</comment>
<dbReference type="PANTHER" id="PTHR30540">
    <property type="entry name" value="OSMOTIC STRESS POTASSIUM TRANSPORTER"/>
    <property type="match status" value="1"/>
</dbReference>
<sequence length="729" mass="78384">MPSRRSSRTSWSDRPDRPDTPGPSGSRRAVCRTAHRTGGAGRARTAPPVRHVRSLRARACSRCDDERRPPPGRPETEVTSVTETRSQTATTDTADDGGHGLRKGAAALALAALGVVFGDIGTSPLYALRTVFTIDGGIVKANQEDVYGVISMMFWSITIIVSIKYVLVLMRADNDGEGGVMALAALTRRLYSKRRGGAVIFLVIGIVGVSLFYGDSVITPAVSVLSAVEGLATAAPSVEHLIVPIAAVILVLLFAAQRFGTGKVGNLFGPVMLLWFVVIAAAGVPHIIAHPGVLQGLSPTWAIAFLIAHPYITFVAMGAVVLVITGAEALYADMGHFGRPAILRAWFFVVFPALVLNYLGQASLVLRDPTAAKDPFFLLFPNALQIPLVVLATMATVIASQAVISGAFSLTRQAVQLGLLPPLTIRQTSRQESGQIYLPAVNLLLFIGVMAIMLAFRSSANLATAYGVSVTGALVVDTLLLLLVVRPLWKWKPWKLVLAAVLFGGLELTFLAGNLSKIVHGGWVPLLIALAVITLMTTWRRGRALVQDERKEREGSLAEFIERVNSEHIPRVAGVAIFPHPNKETTPLALRANVEHNHVVHRTVLIVSVITANVPHVPHAKAFFRDDLGYEDDGIDHITVKFGFSDDQDLPKALHAACMAEVLDIDPDEMEHASYFISRGALRPMPGNRGMVGWRKKLFVGLAHNAADPAARFGLPAKDTVTMGSDVEI</sequence>
<feature type="transmembrane region" description="Helical" evidence="12">
    <location>
        <begin position="105"/>
        <end position="126"/>
    </location>
</feature>
<organism evidence="16 17">
    <name type="scientific">Curtobacterium pusillum</name>
    <dbReference type="NCBI Taxonomy" id="69373"/>
    <lineage>
        <taxon>Bacteria</taxon>
        <taxon>Bacillati</taxon>
        <taxon>Actinomycetota</taxon>
        <taxon>Actinomycetes</taxon>
        <taxon>Micrococcales</taxon>
        <taxon>Microbacteriaceae</taxon>
        <taxon>Curtobacterium</taxon>
    </lineage>
</organism>
<feature type="transmembrane region" description="Helical" evidence="12">
    <location>
        <begin position="386"/>
        <end position="410"/>
    </location>
</feature>
<evidence type="ECO:0000256" key="12">
    <source>
        <dbReference type="HAMAP-Rule" id="MF_01522"/>
    </source>
</evidence>
<comment type="similarity">
    <text evidence="2 12">Belongs to the HAK/KUP transporter (TC 2.A.72) family.</text>
</comment>
<dbReference type="InterPro" id="IPR053952">
    <property type="entry name" value="K_trans_C"/>
</dbReference>
<protein>
    <recommendedName>
        <fullName evidence="12">Probable potassium transport system protein Kup</fullName>
    </recommendedName>
</protein>
<feature type="transmembrane region" description="Helical" evidence="12">
    <location>
        <begin position="462"/>
        <end position="484"/>
    </location>
</feature>
<dbReference type="InterPro" id="IPR003855">
    <property type="entry name" value="K+_transporter"/>
</dbReference>
<feature type="transmembrane region" description="Helical" evidence="12">
    <location>
        <begin position="522"/>
        <end position="539"/>
    </location>
</feature>
<dbReference type="InterPro" id="IPR023051">
    <property type="entry name" value="Kup"/>
</dbReference>
<keyword evidence="9 12" id="KW-1133">Transmembrane helix</keyword>
<evidence type="ECO:0000256" key="7">
    <source>
        <dbReference type="ARBA" id="ARBA00022847"/>
    </source>
</evidence>
<evidence type="ECO:0000256" key="8">
    <source>
        <dbReference type="ARBA" id="ARBA00022958"/>
    </source>
</evidence>
<keyword evidence="5 12" id="KW-0633">Potassium transport</keyword>
<comment type="function">
    <text evidence="12">Transport of potassium into the cell. Likely operates as a K(+):H(+) symporter.</text>
</comment>
<evidence type="ECO:0000313" key="17">
    <source>
        <dbReference type="Proteomes" id="UP000573001"/>
    </source>
</evidence>
<evidence type="ECO:0000256" key="2">
    <source>
        <dbReference type="ARBA" id="ARBA00007019"/>
    </source>
</evidence>
<keyword evidence="10 12" id="KW-0406">Ion transport</keyword>
<feature type="transmembrane region" description="Helical" evidence="12">
    <location>
        <begin position="196"/>
        <end position="214"/>
    </location>
</feature>
<dbReference type="PANTHER" id="PTHR30540:SF79">
    <property type="entry name" value="LOW AFFINITY POTASSIUM TRANSPORT SYSTEM PROTEIN KUP"/>
    <property type="match status" value="1"/>
</dbReference>
<evidence type="ECO:0000256" key="1">
    <source>
        <dbReference type="ARBA" id="ARBA00004141"/>
    </source>
</evidence>
<evidence type="ECO:0000256" key="6">
    <source>
        <dbReference type="ARBA" id="ARBA00022692"/>
    </source>
</evidence>
<evidence type="ECO:0000259" key="15">
    <source>
        <dbReference type="Pfam" id="PF22776"/>
    </source>
</evidence>
<dbReference type="InterPro" id="IPR053951">
    <property type="entry name" value="K_trans_N"/>
</dbReference>
<gene>
    <name evidence="12" type="primary">kup</name>
    <name evidence="16" type="ORF">HP507_00820</name>
</gene>
<proteinExistence type="inferred from homology"/>
<comment type="catalytic activity">
    <reaction evidence="12">
        <text>K(+)(in) + H(+)(in) = K(+)(out) + H(+)(out)</text>
        <dbReference type="Rhea" id="RHEA:28490"/>
        <dbReference type="ChEBI" id="CHEBI:15378"/>
        <dbReference type="ChEBI" id="CHEBI:29103"/>
    </reaction>
</comment>
<evidence type="ECO:0000256" key="4">
    <source>
        <dbReference type="ARBA" id="ARBA00022475"/>
    </source>
</evidence>
<evidence type="ECO:0000256" key="13">
    <source>
        <dbReference type="SAM" id="MobiDB-lite"/>
    </source>
</evidence>
<evidence type="ECO:0000256" key="11">
    <source>
        <dbReference type="ARBA" id="ARBA00023136"/>
    </source>
</evidence>
<name>A0ABX2MAN1_9MICO</name>
<dbReference type="Proteomes" id="UP000573001">
    <property type="component" value="Unassembled WGS sequence"/>
</dbReference>
<evidence type="ECO:0000256" key="10">
    <source>
        <dbReference type="ARBA" id="ARBA00023065"/>
    </source>
</evidence>
<keyword evidence="7 12" id="KW-0769">Symport</keyword>
<feature type="domain" description="K+ potassium transporter C-terminal" evidence="15">
    <location>
        <begin position="574"/>
        <end position="729"/>
    </location>
</feature>
<reference evidence="16 17" key="1">
    <citation type="submission" date="2020-05" db="EMBL/GenBank/DDBJ databases">
        <title>Genome Sequencing of Type Strains.</title>
        <authorList>
            <person name="Lemaire J.F."/>
            <person name="Inderbitzin P."/>
            <person name="Gregorio O.A."/>
            <person name="Collins S.B."/>
            <person name="Wespe N."/>
            <person name="Knight-Connoni V."/>
        </authorList>
    </citation>
    <scope>NUCLEOTIDE SEQUENCE [LARGE SCALE GENOMIC DNA]</scope>
    <source>
        <strain evidence="16 17">ATCC 19096</strain>
    </source>
</reference>
<feature type="compositionally biased region" description="Low complexity" evidence="13">
    <location>
        <begin position="1"/>
        <end position="10"/>
    </location>
</feature>
<evidence type="ECO:0000256" key="9">
    <source>
        <dbReference type="ARBA" id="ARBA00022989"/>
    </source>
</evidence>
<feature type="transmembrane region" description="Helical" evidence="12">
    <location>
        <begin position="301"/>
        <end position="324"/>
    </location>
</feature>
<dbReference type="Pfam" id="PF02705">
    <property type="entry name" value="K_trans"/>
    <property type="match status" value="1"/>
</dbReference>
<keyword evidence="11 12" id="KW-0472">Membrane</keyword>
<feature type="transmembrane region" description="Helical" evidence="12">
    <location>
        <begin position="234"/>
        <end position="255"/>
    </location>
</feature>
<keyword evidence="8 12" id="KW-0630">Potassium</keyword>
<comment type="caution">
    <text evidence="16">The sequence shown here is derived from an EMBL/GenBank/DDBJ whole genome shotgun (WGS) entry which is preliminary data.</text>
</comment>
<accession>A0ABX2MAN1</accession>
<dbReference type="EMBL" id="JABMCE010000033">
    <property type="protein sequence ID" value="NUU12394.1"/>
    <property type="molecule type" value="Genomic_DNA"/>
</dbReference>
<evidence type="ECO:0000313" key="16">
    <source>
        <dbReference type="EMBL" id="NUU12394.1"/>
    </source>
</evidence>
<evidence type="ECO:0000259" key="14">
    <source>
        <dbReference type="Pfam" id="PF02705"/>
    </source>
</evidence>
<dbReference type="HAMAP" id="MF_01522">
    <property type="entry name" value="Kup"/>
    <property type="match status" value="1"/>
</dbReference>
<feature type="domain" description="K+ potassium transporter integral membrane" evidence="14">
    <location>
        <begin position="108"/>
        <end position="562"/>
    </location>
</feature>
<keyword evidence="4 12" id="KW-1003">Cell membrane</keyword>
<feature type="transmembrane region" description="Helical" evidence="12">
    <location>
        <begin position="436"/>
        <end position="456"/>
    </location>
</feature>